<reference evidence="2" key="1">
    <citation type="submission" date="2015-07" db="EMBL/GenBank/DDBJ databases">
        <title>Adaptation to a free-living lifestyle via gene acquisitions in the diplomonad Trepomonas sp. PC1.</title>
        <authorList>
            <person name="Xu F."/>
            <person name="Jerlstrom-Hultqvist J."/>
            <person name="Kolisko M."/>
            <person name="Simpson A.G.B."/>
            <person name="Roger A.J."/>
            <person name="Svard S.G."/>
            <person name="Andersson J.O."/>
        </authorList>
    </citation>
    <scope>NUCLEOTIDE SEQUENCE</scope>
    <source>
        <strain evidence="2">PC1</strain>
    </source>
</reference>
<feature type="non-terminal residue" evidence="2">
    <location>
        <position position="1"/>
    </location>
</feature>
<evidence type="ECO:0000256" key="1">
    <source>
        <dbReference type="SAM" id="Phobius"/>
    </source>
</evidence>
<evidence type="ECO:0000313" key="2">
    <source>
        <dbReference type="EMBL" id="JAP94800.1"/>
    </source>
</evidence>
<proteinExistence type="predicted"/>
<keyword evidence="1" id="KW-0812">Transmembrane</keyword>
<dbReference type="AlphaFoldDB" id="A0A146KDA1"/>
<organism evidence="2">
    <name type="scientific">Trepomonas sp. PC1</name>
    <dbReference type="NCBI Taxonomy" id="1076344"/>
    <lineage>
        <taxon>Eukaryota</taxon>
        <taxon>Metamonada</taxon>
        <taxon>Diplomonadida</taxon>
        <taxon>Hexamitidae</taxon>
        <taxon>Hexamitinae</taxon>
        <taxon>Trepomonas</taxon>
    </lineage>
</organism>
<dbReference type="EMBL" id="GDID01001806">
    <property type="protein sequence ID" value="JAP94800.1"/>
    <property type="molecule type" value="Transcribed_RNA"/>
</dbReference>
<keyword evidence="1" id="KW-0472">Membrane</keyword>
<sequence length="551" mass="63366">EPEIQYECFSASTQLIGNSLTTQLIVMLAPYEGLSTSDTSKDMCYLLSETTATMTVIFPNNPTNLEFSGTFTYLFNKQINITIPIADKNTFNGLMEIGSAMYKVMFKSNNELQGSFNSVSYLLKDTSSCFKQVYFQFTLRQYFVIKVEPNECYIDMSKVRIYMPFKFNDTDYEYSMYPCVTSATTDCTGQYTTDSTFQEITSYNMGIPQCYTQMSLFYQCIFLSRMFQKTILDDTHAEFKLIIEETSNGVTTTIEAISTYVEFPDFYGCKGSVQPEFYLSDKSLFIHWEEAKNLMFYCYGEEQYFPTTRFIRINATLTTPTDQKYILSLEPVETFMQRVNGIYLEKDFDFIVDLSSEVGSNVIVDVMISFLYNETFVVENGIATSDYILYQFSVRGHVQVSCIQNAYVKVYSDKQCIRYVMKPESLCSYRNTSTLQVILFSQPGTDYTQKQILAKFLVEPSSFIYNTTEAEQCWTCEQDLMDNCEEKVNLYKQAISAKLAQFEISTDSERAKYSEAVNYAYTSTFVLPVLIVTVAMAIVIPITIILVQKRQ</sequence>
<name>A0A146KDA1_9EUKA</name>
<keyword evidence="1" id="KW-1133">Transmembrane helix</keyword>
<gene>
    <name evidence="2" type="ORF">TPC1_12420</name>
</gene>
<protein>
    <submittedName>
        <fullName evidence="2">Uncharacterized protein</fullName>
    </submittedName>
</protein>
<feature type="transmembrane region" description="Helical" evidence="1">
    <location>
        <begin position="525"/>
        <end position="547"/>
    </location>
</feature>
<accession>A0A146KDA1</accession>